<feature type="domain" description="Transcription factor IIIC 90kDa subunit N-terminal" evidence="3">
    <location>
        <begin position="90"/>
        <end position="149"/>
    </location>
</feature>
<dbReference type="InterPro" id="IPR044230">
    <property type="entry name" value="GTF3C4"/>
</dbReference>
<proteinExistence type="predicted"/>
<keyword evidence="5" id="KW-1185">Reference proteome</keyword>
<evidence type="ECO:0000259" key="3">
    <source>
        <dbReference type="Pfam" id="PF12657"/>
    </source>
</evidence>
<dbReference type="InterPro" id="IPR001680">
    <property type="entry name" value="WD40_rpt"/>
</dbReference>
<gene>
    <name evidence="4" type="ORF">ZIOFF_052888</name>
</gene>
<feature type="repeat" description="WD" evidence="1">
    <location>
        <begin position="398"/>
        <end position="420"/>
    </location>
</feature>
<evidence type="ECO:0000256" key="1">
    <source>
        <dbReference type="PROSITE-ProRule" id="PRU00221"/>
    </source>
</evidence>
<dbReference type="GO" id="GO:0004402">
    <property type="term" value="F:histone acetyltransferase activity"/>
    <property type="evidence" value="ECO:0007669"/>
    <property type="project" value="InterPro"/>
</dbReference>
<keyword evidence="1" id="KW-0853">WD repeat</keyword>
<dbReference type="AlphaFoldDB" id="A0A8J5FFF0"/>
<dbReference type="SMART" id="SM00320">
    <property type="entry name" value="WD40"/>
    <property type="match status" value="3"/>
</dbReference>
<sequence>MSNGFSLAGYPSGFFTIISKLHCLVKRELGGYCLWSHYYDIGRLNPALLVGPRGMITLQPSIPFNIGIVKREDLLTPCLFTTCISRDTRPCARSISWSQPGFASNSGCLLAVCTTDGRVKLYRPPSCEFKAEWVEVVDISNLLCDYLTRTNFGEPNLPTTSFSEFPLAVILPQKETIKGTKLGKRRIKSQGSSKDPVCKRSESIKKEISQRKVLTHGTNAESSQKHELLRWEDTTAANEAIANTNNLVNAHSNINQVSSNEVVGVDSKSAMVVSAQVSPISESLLASDMEIGLPLISPEQYASRSALMSSLIVSWSPVLQSSQVQPGSCNRCVILAVGGKSGNISFWRIGQPECYTIEHDRVFVDPMLIGLFPVHNSWITTITWGLFASCSSISQLILVTGGSDGSVKIWSAHIEDLVSSSEVNTSPFSLINELTVSLPVPISLISLAVPKQSQGTIVLAIGKGSGTLEVWICHDLCRKLKSVGSYNAHDQVVTGLAWAYDGCCLYSCSQVLLNQQTVNGISFFFWQDNSIQSWVLHGDALYKVDFPSKFPGFKNSINLLQVSDQCFGLALSPGGLMIAAVRSFDSLLLNQMYQARTQKAVVEFFWIGGQSYEISPDKTLESSDVLSERDLLRWESNILHCFLTFEDAHEPLVIWDIISALLEFDKYNPQFVDNLLLKWITSLFSGCPSGASIDKVLFHFQSNLSDISSRRICLLNIICRRLMLTKGNGSKNNEKFHIWNKLLINNESELQQRLVAFTLGAVRSHATCLCDVFSAKTWFPQGVAQMMCWVLLNAELVHNQLNVLGSELKAVGSR</sequence>
<protein>
    <recommendedName>
        <fullName evidence="3">Transcription factor IIIC 90kDa subunit N-terminal domain-containing protein</fullName>
    </recommendedName>
</protein>
<dbReference type="Proteomes" id="UP000734854">
    <property type="component" value="Unassembled WGS sequence"/>
</dbReference>
<accession>A0A8J5FFF0</accession>
<dbReference type="GO" id="GO:0000127">
    <property type="term" value="C:transcription factor TFIIIC complex"/>
    <property type="evidence" value="ECO:0007669"/>
    <property type="project" value="InterPro"/>
</dbReference>
<dbReference type="InterPro" id="IPR036322">
    <property type="entry name" value="WD40_repeat_dom_sf"/>
</dbReference>
<comment type="caution">
    <text evidence="4">The sequence shown here is derived from an EMBL/GenBank/DDBJ whole genome shotgun (WGS) entry which is preliminary data.</text>
</comment>
<evidence type="ECO:0000313" key="5">
    <source>
        <dbReference type="Proteomes" id="UP000734854"/>
    </source>
</evidence>
<reference evidence="4 5" key="1">
    <citation type="submission" date="2020-08" db="EMBL/GenBank/DDBJ databases">
        <title>Plant Genome Project.</title>
        <authorList>
            <person name="Zhang R.-G."/>
        </authorList>
    </citation>
    <scope>NUCLEOTIDE SEQUENCE [LARGE SCALE GENOMIC DNA]</scope>
    <source>
        <tissue evidence="4">Rhizome</tissue>
    </source>
</reference>
<dbReference type="InterPro" id="IPR024761">
    <property type="entry name" value="TFIIIC_delta_N"/>
</dbReference>
<feature type="region of interest" description="Disordered" evidence="2">
    <location>
        <begin position="181"/>
        <end position="201"/>
    </location>
</feature>
<dbReference type="InterPro" id="IPR015943">
    <property type="entry name" value="WD40/YVTN_repeat-like_dom_sf"/>
</dbReference>
<dbReference type="GO" id="GO:0006384">
    <property type="term" value="P:transcription initiation at RNA polymerase III promoter"/>
    <property type="evidence" value="ECO:0007669"/>
    <property type="project" value="InterPro"/>
</dbReference>
<dbReference type="PANTHER" id="PTHR15496:SF2">
    <property type="entry name" value="GENERAL TRANSCRIPTION FACTOR 3C POLYPEPTIDE 4"/>
    <property type="match status" value="1"/>
</dbReference>
<dbReference type="Pfam" id="PF00400">
    <property type="entry name" value="WD40"/>
    <property type="match status" value="2"/>
</dbReference>
<dbReference type="Gene3D" id="2.130.10.10">
    <property type="entry name" value="YVTN repeat-like/Quinoprotein amine dehydrogenase"/>
    <property type="match status" value="2"/>
</dbReference>
<evidence type="ECO:0000313" key="4">
    <source>
        <dbReference type="EMBL" id="KAG6484373.1"/>
    </source>
</evidence>
<dbReference type="PANTHER" id="PTHR15496">
    <property type="entry name" value="GENERAL TRANSCRIPTION FACTOR 3C POLYPEPTIDE 4 FAMILY"/>
    <property type="match status" value="1"/>
</dbReference>
<dbReference type="Pfam" id="PF12657">
    <property type="entry name" value="TFIIIC_delta"/>
    <property type="match status" value="1"/>
</dbReference>
<dbReference type="SUPFAM" id="SSF50978">
    <property type="entry name" value="WD40 repeat-like"/>
    <property type="match status" value="1"/>
</dbReference>
<organism evidence="4 5">
    <name type="scientific">Zingiber officinale</name>
    <name type="common">Ginger</name>
    <name type="synonym">Amomum zingiber</name>
    <dbReference type="NCBI Taxonomy" id="94328"/>
    <lineage>
        <taxon>Eukaryota</taxon>
        <taxon>Viridiplantae</taxon>
        <taxon>Streptophyta</taxon>
        <taxon>Embryophyta</taxon>
        <taxon>Tracheophyta</taxon>
        <taxon>Spermatophyta</taxon>
        <taxon>Magnoliopsida</taxon>
        <taxon>Liliopsida</taxon>
        <taxon>Zingiberales</taxon>
        <taxon>Zingiberaceae</taxon>
        <taxon>Zingiber</taxon>
    </lineage>
</organism>
<evidence type="ECO:0000256" key="2">
    <source>
        <dbReference type="SAM" id="MobiDB-lite"/>
    </source>
</evidence>
<dbReference type="EMBL" id="JACMSC010000015">
    <property type="protein sequence ID" value="KAG6484373.1"/>
    <property type="molecule type" value="Genomic_DNA"/>
</dbReference>
<dbReference type="PROSITE" id="PS50082">
    <property type="entry name" value="WD_REPEATS_2"/>
    <property type="match status" value="1"/>
</dbReference>
<name>A0A8J5FFF0_ZINOF</name>